<dbReference type="Pfam" id="PF00072">
    <property type="entry name" value="Response_reg"/>
    <property type="match status" value="1"/>
</dbReference>
<proteinExistence type="predicted"/>
<protein>
    <submittedName>
        <fullName evidence="4">Response regulator</fullName>
    </submittedName>
</protein>
<comment type="caution">
    <text evidence="4">The sequence shown here is derived from an EMBL/GenBank/DDBJ whole genome shotgun (WGS) entry which is preliminary data.</text>
</comment>
<sequence>MPRHALVVDDDTVTRLVLCHMLQSLGWSVDQVGDVPDALDRLRERDVDLVVADFHLPSGTGIDVLEAAEQRAPAPAFILVTGIIEHSSLSSDIAPRLAAQLTKPVGSEMLRSALGRVFPSEDA</sequence>
<dbReference type="Gene3D" id="3.40.50.2300">
    <property type="match status" value="1"/>
</dbReference>
<feature type="modified residue" description="4-aspartylphosphate" evidence="2">
    <location>
        <position position="53"/>
    </location>
</feature>
<dbReference type="EMBL" id="JAHWXN010000002">
    <property type="protein sequence ID" value="MCK2037540.1"/>
    <property type="molecule type" value="Genomic_DNA"/>
</dbReference>
<dbReference type="SMART" id="SM00448">
    <property type="entry name" value="REC"/>
    <property type="match status" value="1"/>
</dbReference>
<feature type="domain" description="Response regulatory" evidence="3">
    <location>
        <begin position="4"/>
        <end position="118"/>
    </location>
</feature>
<name>A0ABT0FHL2_9MICO</name>
<gene>
    <name evidence="4" type="ORF">KZC51_15515</name>
</gene>
<evidence type="ECO:0000256" key="1">
    <source>
        <dbReference type="ARBA" id="ARBA00022553"/>
    </source>
</evidence>
<evidence type="ECO:0000313" key="4">
    <source>
        <dbReference type="EMBL" id="MCK2037540.1"/>
    </source>
</evidence>
<organism evidence="4 5">
    <name type="scientific">Microbacterium croceum</name>
    <dbReference type="NCBI Taxonomy" id="2851645"/>
    <lineage>
        <taxon>Bacteria</taxon>
        <taxon>Bacillati</taxon>
        <taxon>Actinomycetota</taxon>
        <taxon>Actinomycetes</taxon>
        <taxon>Micrococcales</taxon>
        <taxon>Microbacteriaceae</taxon>
        <taxon>Microbacterium</taxon>
    </lineage>
</organism>
<dbReference type="InterPro" id="IPR001789">
    <property type="entry name" value="Sig_transdc_resp-reg_receiver"/>
</dbReference>
<evidence type="ECO:0000256" key="2">
    <source>
        <dbReference type="PROSITE-ProRule" id="PRU00169"/>
    </source>
</evidence>
<dbReference type="PROSITE" id="PS50110">
    <property type="entry name" value="RESPONSE_REGULATORY"/>
    <property type="match status" value="1"/>
</dbReference>
<evidence type="ECO:0000313" key="5">
    <source>
        <dbReference type="Proteomes" id="UP001300096"/>
    </source>
</evidence>
<dbReference type="PANTHER" id="PTHR44591">
    <property type="entry name" value="STRESS RESPONSE REGULATOR PROTEIN 1"/>
    <property type="match status" value="1"/>
</dbReference>
<keyword evidence="1 2" id="KW-0597">Phosphoprotein</keyword>
<reference evidence="4 5" key="1">
    <citation type="submission" date="2021-06" db="EMBL/GenBank/DDBJ databases">
        <title>Genome-based taxonomic framework of Microbacterium strains isolated from marine environment, the description of four new species and reclassification of four preexisting species.</title>
        <authorList>
            <person name="Lee S.D."/>
            <person name="Kim S.-M."/>
            <person name="Byeon Y.-S."/>
            <person name="Yang H.L."/>
            <person name="Kim I.S."/>
        </authorList>
    </citation>
    <scope>NUCLEOTIDE SEQUENCE [LARGE SCALE GENOMIC DNA]</scope>
    <source>
        <strain evidence="4 5">SSW1-49</strain>
    </source>
</reference>
<keyword evidence="5" id="KW-1185">Reference proteome</keyword>
<dbReference type="Proteomes" id="UP001300096">
    <property type="component" value="Unassembled WGS sequence"/>
</dbReference>
<accession>A0ABT0FHL2</accession>
<dbReference type="InterPro" id="IPR011006">
    <property type="entry name" value="CheY-like_superfamily"/>
</dbReference>
<dbReference type="RefSeq" id="WP_247630932.1">
    <property type="nucleotide sequence ID" value="NZ_JAHWXN010000002.1"/>
</dbReference>
<dbReference type="PANTHER" id="PTHR44591:SF23">
    <property type="entry name" value="CHEY SUBFAMILY"/>
    <property type="match status" value="1"/>
</dbReference>
<dbReference type="InterPro" id="IPR050595">
    <property type="entry name" value="Bact_response_regulator"/>
</dbReference>
<evidence type="ECO:0000259" key="3">
    <source>
        <dbReference type="PROSITE" id="PS50110"/>
    </source>
</evidence>
<dbReference type="SUPFAM" id="SSF52172">
    <property type="entry name" value="CheY-like"/>
    <property type="match status" value="1"/>
</dbReference>
<dbReference type="CDD" id="cd00156">
    <property type="entry name" value="REC"/>
    <property type="match status" value="1"/>
</dbReference>